<evidence type="ECO:0000256" key="8">
    <source>
        <dbReference type="ARBA" id="ARBA00023285"/>
    </source>
</evidence>
<sequence>MRPYITLLALPLISSTAIHVQNSHGHAHNFPRHIQGTWYHRDDHHVNALFKRVGATDGVTYAAIGSDAWVKAYPAGPPESPDPNAMPSEWLAALNDAVARKAIPAIPVATSHPDTGIPTYPAGFDPNGPQVCSATYGCRIDGDVWDAPNGHVALSFDDGPLPPTDGLLEFLDTQNGQTVTHFMIGSNIIEQPEQFQKAFNRGDDIAVHTWTHPYMTTKSNEQVVAELGWTIELIHNSTGGRVPRFWRPPYGDSDVRTSAIAREVFGLTTVIWNQDTADWSLDASPPGTSLHAINASMNTWLTGSKTPGLIILEHELSDDSVGAFKAAYPVMQAHGWTLASLATLLGNGSVYQNAANDGSAVRLVSDILDAKTAGVPVSSASASAGATASAGGSVAAGAGATASGANLELKDEETQHSAIQLQQSITGYAPYYF</sequence>
<dbReference type="PANTHER" id="PTHR10587:SF135">
    <property type="entry name" value="CHITIN DEACETYLASE 3"/>
    <property type="match status" value="1"/>
</dbReference>
<dbReference type="GO" id="GO:0006032">
    <property type="term" value="P:chitin catabolic process"/>
    <property type="evidence" value="ECO:0007669"/>
    <property type="project" value="UniProtKB-KW"/>
</dbReference>
<dbReference type="GO" id="GO:0005886">
    <property type="term" value="C:plasma membrane"/>
    <property type="evidence" value="ECO:0007669"/>
    <property type="project" value="UniProtKB-SubCell"/>
</dbReference>
<feature type="domain" description="NodB homology" evidence="15">
    <location>
        <begin position="150"/>
        <end position="339"/>
    </location>
</feature>
<keyword evidence="4" id="KW-0336">GPI-anchor</keyword>
<dbReference type="Pfam" id="PF01522">
    <property type="entry name" value="Polysacc_deac_1"/>
    <property type="match status" value="1"/>
</dbReference>
<evidence type="ECO:0000259" key="15">
    <source>
        <dbReference type="PROSITE" id="PS51677"/>
    </source>
</evidence>
<evidence type="ECO:0000256" key="13">
    <source>
        <dbReference type="ARBA" id="ARBA00048494"/>
    </source>
</evidence>
<keyword evidence="14" id="KW-0732">Signal</keyword>
<dbReference type="PANTHER" id="PTHR10587">
    <property type="entry name" value="GLYCOSYL TRANSFERASE-RELATED"/>
    <property type="match status" value="1"/>
</dbReference>
<dbReference type="EMBL" id="JARJCW010000016">
    <property type="protein sequence ID" value="KAJ7215941.1"/>
    <property type="molecule type" value="Genomic_DNA"/>
</dbReference>
<gene>
    <name evidence="16" type="ORF">GGX14DRAFT_533930</name>
</gene>
<dbReference type="GO" id="GO:0071555">
    <property type="term" value="P:cell wall organization"/>
    <property type="evidence" value="ECO:0007669"/>
    <property type="project" value="UniProtKB-KW"/>
</dbReference>
<comment type="caution">
    <text evidence="16">The sequence shown here is derived from an EMBL/GenBank/DDBJ whole genome shotgun (WGS) entry which is preliminary data.</text>
</comment>
<keyword evidence="6" id="KW-0472">Membrane</keyword>
<evidence type="ECO:0000256" key="3">
    <source>
        <dbReference type="ARBA" id="ARBA00022475"/>
    </source>
</evidence>
<dbReference type="AlphaFoldDB" id="A0AAD6YDV6"/>
<dbReference type="InterPro" id="IPR011330">
    <property type="entry name" value="Glyco_hydro/deAcase_b/a-brl"/>
</dbReference>
<evidence type="ECO:0000256" key="4">
    <source>
        <dbReference type="ARBA" id="ARBA00022622"/>
    </source>
</evidence>
<dbReference type="EC" id="3.5.1.41" evidence="12"/>
<keyword evidence="10" id="KW-0961">Cell wall biogenesis/degradation</keyword>
<dbReference type="InterPro" id="IPR050248">
    <property type="entry name" value="Polysacc_deacetylase_ArnD"/>
</dbReference>
<dbReference type="InterPro" id="IPR002509">
    <property type="entry name" value="NODB_dom"/>
</dbReference>
<evidence type="ECO:0000256" key="2">
    <source>
        <dbReference type="ARBA" id="ARBA00004609"/>
    </source>
</evidence>
<dbReference type="GO" id="GO:0009272">
    <property type="term" value="P:fungal-type cell wall biogenesis"/>
    <property type="evidence" value="ECO:0007669"/>
    <property type="project" value="UniProtKB-ARBA"/>
</dbReference>
<feature type="chain" id="PRO_5041994235" description="chitin deacetylase" evidence="14">
    <location>
        <begin position="18"/>
        <end position="433"/>
    </location>
</feature>
<evidence type="ECO:0000256" key="11">
    <source>
        <dbReference type="ARBA" id="ARBA00023326"/>
    </source>
</evidence>
<evidence type="ECO:0000256" key="9">
    <source>
        <dbReference type="ARBA" id="ARBA00023288"/>
    </source>
</evidence>
<dbReference type="Gene3D" id="3.20.20.370">
    <property type="entry name" value="Glycoside hydrolase/deacetylase"/>
    <property type="match status" value="1"/>
</dbReference>
<evidence type="ECO:0000256" key="1">
    <source>
        <dbReference type="ARBA" id="ARBA00001941"/>
    </source>
</evidence>
<protein>
    <recommendedName>
        <fullName evidence="12">chitin deacetylase</fullName>
        <ecNumber evidence="12">3.5.1.41</ecNumber>
    </recommendedName>
</protein>
<evidence type="ECO:0000256" key="6">
    <source>
        <dbReference type="ARBA" id="ARBA00023136"/>
    </source>
</evidence>
<dbReference type="Proteomes" id="UP001219525">
    <property type="component" value="Unassembled WGS sequence"/>
</dbReference>
<evidence type="ECO:0000256" key="12">
    <source>
        <dbReference type="ARBA" id="ARBA00024056"/>
    </source>
</evidence>
<name>A0AAD6YDV6_9AGAR</name>
<organism evidence="16 17">
    <name type="scientific">Mycena pura</name>
    <dbReference type="NCBI Taxonomy" id="153505"/>
    <lineage>
        <taxon>Eukaryota</taxon>
        <taxon>Fungi</taxon>
        <taxon>Dikarya</taxon>
        <taxon>Basidiomycota</taxon>
        <taxon>Agaricomycotina</taxon>
        <taxon>Agaricomycetes</taxon>
        <taxon>Agaricomycetidae</taxon>
        <taxon>Agaricales</taxon>
        <taxon>Marasmiineae</taxon>
        <taxon>Mycenaceae</taxon>
        <taxon>Mycena</taxon>
    </lineage>
</organism>
<comment type="catalytic activity">
    <reaction evidence="13">
        <text>[(1-&gt;4)-N-acetyl-beta-D-glucosaminyl](n) + n H2O = chitosan + n acetate</text>
        <dbReference type="Rhea" id="RHEA:10464"/>
        <dbReference type="Rhea" id="RHEA-COMP:9593"/>
        <dbReference type="Rhea" id="RHEA-COMP:9597"/>
        <dbReference type="ChEBI" id="CHEBI:15377"/>
        <dbReference type="ChEBI" id="CHEBI:17029"/>
        <dbReference type="ChEBI" id="CHEBI:30089"/>
        <dbReference type="ChEBI" id="CHEBI:57704"/>
        <dbReference type="EC" id="3.5.1.41"/>
    </reaction>
    <physiologicalReaction direction="left-to-right" evidence="13">
        <dbReference type="Rhea" id="RHEA:10465"/>
    </physiologicalReaction>
</comment>
<keyword evidence="11" id="KW-0624">Polysaccharide degradation</keyword>
<evidence type="ECO:0000313" key="16">
    <source>
        <dbReference type="EMBL" id="KAJ7215941.1"/>
    </source>
</evidence>
<evidence type="ECO:0000256" key="10">
    <source>
        <dbReference type="ARBA" id="ARBA00023316"/>
    </source>
</evidence>
<feature type="signal peptide" evidence="14">
    <location>
        <begin position="1"/>
        <end position="17"/>
    </location>
</feature>
<dbReference type="GO" id="GO:0098552">
    <property type="term" value="C:side of membrane"/>
    <property type="evidence" value="ECO:0007669"/>
    <property type="project" value="UniProtKB-KW"/>
</dbReference>
<comment type="subcellular location">
    <subcellularLocation>
        <location evidence="2">Cell membrane</location>
        <topology evidence="2">Lipid-anchor</topology>
        <topology evidence="2">GPI-anchor</topology>
    </subcellularLocation>
</comment>
<comment type="cofactor">
    <cofactor evidence="1">
        <name>Co(2+)</name>
        <dbReference type="ChEBI" id="CHEBI:48828"/>
    </cofactor>
</comment>
<proteinExistence type="predicted"/>
<reference evidence="16" key="1">
    <citation type="submission" date="2023-03" db="EMBL/GenBank/DDBJ databases">
        <title>Massive genome expansion in bonnet fungi (Mycena s.s.) driven by repeated elements and novel gene families across ecological guilds.</title>
        <authorList>
            <consortium name="Lawrence Berkeley National Laboratory"/>
            <person name="Harder C.B."/>
            <person name="Miyauchi S."/>
            <person name="Viragh M."/>
            <person name="Kuo A."/>
            <person name="Thoen E."/>
            <person name="Andreopoulos B."/>
            <person name="Lu D."/>
            <person name="Skrede I."/>
            <person name="Drula E."/>
            <person name="Henrissat B."/>
            <person name="Morin E."/>
            <person name="Kohler A."/>
            <person name="Barry K."/>
            <person name="LaButti K."/>
            <person name="Morin E."/>
            <person name="Salamov A."/>
            <person name="Lipzen A."/>
            <person name="Mereny Z."/>
            <person name="Hegedus B."/>
            <person name="Baldrian P."/>
            <person name="Stursova M."/>
            <person name="Weitz H."/>
            <person name="Taylor A."/>
            <person name="Grigoriev I.V."/>
            <person name="Nagy L.G."/>
            <person name="Martin F."/>
            <person name="Kauserud H."/>
        </authorList>
    </citation>
    <scope>NUCLEOTIDE SEQUENCE</scope>
    <source>
        <strain evidence="16">9144</strain>
    </source>
</reference>
<dbReference type="PROSITE" id="PS51677">
    <property type="entry name" value="NODB"/>
    <property type="match status" value="1"/>
</dbReference>
<evidence type="ECO:0000256" key="14">
    <source>
        <dbReference type="SAM" id="SignalP"/>
    </source>
</evidence>
<keyword evidence="17" id="KW-1185">Reference proteome</keyword>
<keyword evidence="4" id="KW-0325">Glycoprotein</keyword>
<evidence type="ECO:0000313" key="17">
    <source>
        <dbReference type="Proteomes" id="UP001219525"/>
    </source>
</evidence>
<accession>A0AAD6YDV6</accession>
<evidence type="ECO:0000256" key="5">
    <source>
        <dbReference type="ARBA" id="ARBA00023024"/>
    </source>
</evidence>
<keyword evidence="7" id="KW-0119">Carbohydrate metabolism</keyword>
<keyword evidence="5" id="KW-0146">Chitin degradation</keyword>
<dbReference type="GO" id="GO:0000272">
    <property type="term" value="P:polysaccharide catabolic process"/>
    <property type="evidence" value="ECO:0007669"/>
    <property type="project" value="UniProtKB-KW"/>
</dbReference>
<keyword evidence="8" id="KW-0170">Cobalt</keyword>
<keyword evidence="3" id="KW-1003">Cell membrane</keyword>
<evidence type="ECO:0000256" key="7">
    <source>
        <dbReference type="ARBA" id="ARBA00023277"/>
    </source>
</evidence>
<dbReference type="SUPFAM" id="SSF88713">
    <property type="entry name" value="Glycoside hydrolase/deacetylase"/>
    <property type="match status" value="1"/>
</dbReference>
<dbReference type="GO" id="GO:0004099">
    <property type="term" value="F:chitin deacetylase activity"/>
    <property type="evidence" value="ECO:0007669"/>
    <property type="project" value="UniProtKB-EC"/>
</dbReference>
<keyword evidence="9" id="KW-0449">Lipoprotein</keyword>